<proteinExistence type="predicted"/>
<name>A0ABN3U9T0_9ACTN</name>
<dbReference type="EMBL" id="BAAATZ010000012">
    <property type="protein sequence ID" value="GAA2727180.1"/>
    <property type="molecule type" value="Genomic_DNA"/>
</dbReference>
<reference evidence="1 2" key="1">
    <citation type="journal article" date="2019" name="Int. J. Syst. Evol. Microbiol.">
        <title>The Global Catalogue of Microorganisms (GCM) 10K type strain sequencing project: providing services to taxonomists for standard genome sequencing and annotation.</title>
        <authorList>
            <consortium name="The Broad Institute Genomics Platform"/>
            <consortium name="The Broad Institute Genome Sequencing Center for Infectious Disease"/>
            <person name="Wu L."/>
            <person name="Ma J."/>
        </authorList>
    </citation>
    <scope>NUCLEOTIDE SEQUENCE [LARGE SCALE GENOMIC DNA]</scope>
    <source>
        <strain evidence="1 2">JCM 8201</strain>
    </source>
</reference>
<organism evidence="1 2">
    <name type="scientific">Actinocorallia aurantiaca</name>
    <dbReference type="NCBI Taxonomy" id="46204"/>
    <lineage>
        <taxon>Bacteria</taxon>
        <taxon>Bacillati</taxon>
        <taxon>Actinomycetota</taxon>
        <taxon>Actinomycetes</taxon>
        <taxon>Streptosporangiales</taxon>
        <taxon>Thermomonosporaceae</taxon>
        <taxon>Actinocorallia</taxon>
    </lineage>
</organism>
<evidence type="ECO:0008006" key="3">
    <source>
        <dbReference type="Google" id="ProtNLM"/>
    </source>
</evidence>
<evidence type="ECO:0000313" key="2">
    <source>
        <dbReference type="Proteomes" id="UP001501842"/>
    </source>
</evidence>
<gene>
    <name evidence="1" type="ORF">GCM10010439_32520</name>
</gene>
<protein>
    <recommendedName>
        <fullName evidence="3">Polyketide cyclase/dehydrase/lipid transport protein</fullName>
    </recommendedName>
</protein>
<sequence length="78" mass="9178">MRTREHGGPVRTWNHTLRVEPLSEDSCRYSDTVDIDAGRLTPLVTAFAEVFYGHRHRRWRKLVRTHLLPADDLRGKVR</sequence>
<comment type="caution">
    <text evidence="1">The sequence shown here is derived from an EMBL/GenBank/DDBJ whole genome shotgun (WGS) entry which is preliminary data.</text>
</comment>
<keyword evidence="2" id="KW-1185">Reference proteome</keyword>
<dbReference type="Proteomes" id="UP001501842">
    <property type="component" value="Unassembled WGS sequence"/>
</dbReference>
<accession>A0ABN3U9T0</accession>
<evidence type="ECO:0000313" key="1">
    <source>
        <dbReference type="EMBL" id="GAA2727180.1"/>
    </source>
</evidence>